<accession>A0ABZ2TLF4</accession>
<keyword evidence="4" id="KW-0614">Plasmid</keyword>
<dbReference type="Pfam" id="PF26109">
    <property type="entry name" value="WHD_BrxR"/>
    <property type="match status" value="1"/>
</dbReference>
<evidence type="ECO:0000313" key="4">
    <source>
        <dbReference type="EMBL" id="WYK20169.1"/>
    </source>
</evidence>
<dbReference type="RefSeq" id="WP_317054351.1">
    <property type="nucleotide sequence ID" value="NZ_CP146607.1"/>
</dbReference>
<evidence type="ECO:0000259" key="2">
    <source>
        <dbReference type="Pfam" id="PF26107"/>
    </source>
</evidence>
<dbReference type="PANTHER" id="PTHR34580">
    <property type="match status" value="1"/>
</dbReference>
<dbReference type="Pfam" id="PF13280">
    <property type="entry name" value="WYL"/>
    <property type="match status" value="1"/>
</dbReference>
<feature type="domain" description="DNA-binding transcriptional repressor CapW C-terminal dimerisation" evidence="2">
    <location>
        <begin position="202"/>
        <end position="252"/>
    </location>
</feature>
<dbReference type="PANTHER" id="PTHR34580:SF3">
    <property type="entry name" value="PROTEIN PAFB"/>
    <property type="match status" value="1"/>
</dbReference>
<dbReference type="InterPro" id="IPR059019">
    <property type="entry name" value="WHD_CapW"/>
</dbReference>
<dbReference type="InterPro" id="IPR051534">
    <property type="entry name" value="CBASS_pafABC_assoc_protein"/>
</dbReference>
<protein>
    <submittedName>
        <fullName evidence="4">WYL domain-containing protein</fullName>
    </submittedName>
</protein>
<name>A0ABZ2TLF4_9RHOB</name>
<dbReference type="PIRSF" id="PIRSF015558">
    <property type="entry name" value="Txn_reg_DeoR_prd"/>
    <property type="match status" value="1"/>
</dbReference>
<dbReference type="Proteomes" id="UP001281305">
    <property type="component" value="Plasmid unnamed1"/>
</dbReference>
<dbReference type="InterPro" id="IPR016634">
    <property type="entry name" value="CapW-like"/>
</dbReference>
<organism evidence="4 5">
    <name type="scientific">Roseovarius rhodophyticola</name>
    <dbReference type="NCBI Taxonomy" id="3080827"/>
    <lineage>
        <taxon>Bacteria</taxon>
        <taxon>Pseudomonadati</taxon>
        <taxon>Pseudomonadota</taxon>
        <taxon>Alphaproteobacteria</taxon>
        <taxon>Rhodobacterales</taxon>
        <taxon>Roseobacteraceae</taxon>
        <taxon>Roseovarius</taxon>
    </lineage>
</organism>
<evidence type="ECO:0000259" key="3">
    <source>
        <dbReference type="Pfam" id="PF26109"/>
    </source>
</evidence>
<geneLocation type="plasmid" evidence="4 5">
    <name>unnamed1</name>
</geneLocation>
<dbReference type="InterPro" id="IPR059020">
    <property type="entry name" value="CapW_CTD"/>
</dbReference>
<dbReference type="EMBL" id="CP146607">
    <property type="protein sequence ID" value="WYK20169.1"/>
    <property type="molecule type" value="Genomic_DNA"/>
</dbReference>
<keyword evidence="5" id="KW-1185">Reference proteome</keyword>
<evidence type="ECO:0000313" key="5">
    <source>
        <dbReference type="Proteomes" id="UP001281305"/>
    </source>
</evidence>
<proteinExistence type="predicted"/>
<dbReference type="Pfam" id="PF26107">
    <property type="entry name" value="BrxR_CTD"/>
    <property type="match status" value="1"/>
</dbReference>
<feature type="domain" description="WYL" evidence="1">
    <location>
        <begin position="112"/>
        <end position="176"/>
    </location>
</feature>
<gene>
    <name evidence="4" type="ORF">RZS32_018400</name>
</gene>
<dbReference type="PROSITE" id="PS52050">
    <property type="entry name" value="WYL"/>
    <property type="match status" value="1"/>
</dbReference>
<feature type="domain" description="DNA-binding transcriptional repressor CapW winged helix-turn-helix" evidence="3">
    <location>
        <begin position="11"/>
        <end position="83"/>
    </location>
</feature>
<reference evidence="4 5" key="1">
    <citation type="submission" date="2024-02" db="EMBL/GenBank/DDBJ databases">
        <title>Roseovarius strain W115 nov., isolated from a marine algae.</title>
        <authorList>
            <person name="Lee M.W."/>
            <person name="Lee J.K."/>
            <person name="Kim J.M."/>
            <person name="Choi D.G."/>
            <person name="Baek J.H."/>
            <person name="Bayburt H."/>
            <person name="Jung J.J."/>
            <person name="Han D.M."/>
            <person name="Jeon C.O."/>
        </authorList>
    </citation>
    <scope>NUCLEOTIDE SEQUENCE [LARGE SCALE GENOMIC DNA]</scope>
    <source>
        <strain evidence="4 5">W115</strain>
        <plasmid evidence="4 5">unnamed1</plasmid>
    </source>
</reference>
<dbReference type="InterPro" id="IPR026881">
    <property type="entry name" value="WYL_dom"/>
</dbReference>
<sequence length="272" mass="32059">MAFDDLKHAQKERLEYLDRLLFWDGAATRGSLIERFRISNPQAALDFKTYLQAAKPAGLEYDASSRQYLTTEHFSRLTGRAATDELEELLSGKKRAFYDVLPDLQRTQNVRVFRPLYRAMLAGEAIKIVYQSMRDPEPETRWIAPLRFASDGVRLHLRAWCYTRQGFRDFIPSRIDPTQSFAERRNADGVPRDDDWYTWAVLKLRPHGDLTQDQKRVVRIEFGFDDECLEIRVRKPLEFYTKRRWGLDQENPRLECFGCEYVAMSEEEIDED</sequence>
<evidence type="ECO:0000259" key="1">
    <source>
        <dbReference type="Pfam" id="PF13280"/>
    </source>
</evidence>